<protein>
    <submittedName>
        <fullName evidence="2">Glycosyltransferase family 4 protein</fullName>
    </submittedName>
</protein>
<dbReference type="InterPro" id="IPR001296">
    <property type="entry name" value="Glyco_trans_1"/>
</dbReference>
<dbReference type="GO" id="GO:0016757">
    <property type="term" value="F:glycosyltransferase activity"/>
    <property type="evidence" value="ECO:0007669"/>
    <property type="project" value="InterPro"/>
</dbReference>
<dbReference type="EMBL" id="JACRSV010000002">
    <property type="protein sequence ID" value="MBC8560070.1"/>
    <property type="molecule type" value="Genomic_DNA"/>
</dbReference>
<dbReference type="PANTHER" id="PTHR45947:SF3">
    <property type="entry name" value="SULFOQUINOVOSYL TRANSFERASE SQD2"/>
    <property type="match status" value="1"/>
</dbReference>
<gene>
    <name evidence="2" type="ORF">H8710_08325</name>
</gene>
<feature type="domain" description="Glycosyl transferase family 1" evidence="1">
    <location>
        <begin position="184"/>
        <end position="340"/>
    </location>
</feature>
<dbReference type="Pfam" id="PF00534">
    <property type="entry name" value="Glycos_transf_1"/>
    <property type="match status" value="1"/>
</dbReference>
<dbReference type="CDD" id="cd03801">
    <property type="entry name" value="GT4_PimA-like"/>
    <property type="match status" value="1"/>
</dbReference>
<sequence>MGKLKVTLVAPIPPPYGGIANWVVLMQKYMQSRADVELVEIVNIAPKKRGLDGRSLWNRVVGQGLEMLRLNRELKHKIKEKKPDVIHMTTSGQLAIIRDILFLRTAKKLGIPTAYHIRFGRVPEIAENNTLEWRFLKKAIDLSSMTIAIDDKTYKTLKYHFADDRIQKVANPFDISNVNVKQTSVGKKEVMFLSWCIKTKGIEELLAAWDKLYTQHLEWILKLVGPIDDNYKQELQSRFSMTNVQFEGEKKHEDAMQLLNEASVFILPSYTEGFPNAVLEAMALEKPIIATDVGAIAEMLSNHSGIVIPPHSEEAIVDALDTVLSDEKLRCELGQNAKKHLIDDYSIDVVFEKYKTIWSKVARQQ</sequence>
<dbReference type="Proteomes" id="UP000610760">
    <property type="component" value="Unassembled WGS sequence"/>
</dbReference>
<name>A0A926I6N2_9FIRM</name>
<dbReference type="InterPro" id="IPR050194">
    <property type="entry name" value="Glycosyltransferase_grp1"/>
</dbReference>
<dbReference type="Gene3D" id="3.40.50.2000">
    <property type="entry name" value="Glycogen Phosphorylase B"/>
    <property type="match status" value="2"/>
</dbReference>
<evidence type="ECO:0000313" key="3">
    <source>
        <dbReference type="Proteomes" id="UP000610760"/>
    </source>
</evidence>
<evidence type="ECO:0000313" key="2">
    <source>
        <dbReference type="EMBL" id="MBC8560070.1"/>
    </source>
</evidence>
<comment type="caution">
    <text evidence="2">The sequence shown here is derived from an EMBL/GenBank/DDBJ whole genome shotgun (WGS) entry which is preliminary data.</text>
</comment>
<organism evidence="2 3">
    <name type="scientific">Fumia xinanensis</name>
    <dbReference type="NCBI Taxonomy" id="2763659"/>
    <lineage>
        <taxon>Bacteria</taxon>
        <taxon>Bacillati</taxon>
        <taxon>Bacillota</taxon>
        <taxon>Clostridia</taxon>
        <taxon>Eubacteriales</taxon>
        <taxon>Oscillospiraceae</taxon>
        <taxon>Fumia</taxon>
    </lineage>
</organism>
<keyword evidence="3" id="KW-1185">Reference proteome</keyword>
<dbReference type="PANTHER" id="PTHR45947">
    <property type="entry name" value="SULFOQUINOVOSYL TRANSFERASE SQD2"/>
    <property type="match status" value="1"/>
</dbReference>
<proteinExistence type="predicted"/>
<accession>A0A926I6N2</accession>
<dbReference type="SUPFAM" id="SSF53756">
    <property type="entry name" value="UDP-Glycosyltransferase/glycogen phosphorylase"/>
    <property type="match status" value="1"/>
</dbReference>
<evidence type="ECO:0000259" key="1">
    <source>
        <dbReference type="Pfam" id="PF00534"/>
    </source>
</evidence>
<dbReference type="AlphaFoldDB" id="A0A926I6N2"/>
<reference evidence="2" key="1">
    <citation type="submission" date="2020-08" db="EMBL/GenBank/DDBJ databases">
        <title>Genome public.</title>
        <authorList>
            <person name="Liu C."/>
            <person name="Sun Q."/>
        </authorList>
    </citation>
    <scope>NUCLEOTIDE SEQUENCE</scope>
    <source>
        <strain evidence="2">NSJ-33</strain>
    </source>
</reference>
<dbReference type="RefSeq" id="WP_249295029.1">
    <property type="nucleotide sequence ID" value="NZ_JACRSV010000002.1"/>
</dbReference>